<feature type="compositionally biased region" description="Basic residues" evidence="1">
    <location>
        <begin position="82"/>
        <end position="100"/>
    </location>
</feature>
<feature type="chain" id="PRO_5043826077" evidence="2">
    <location>
        <begin position="27"/>
        <end position="117"/>
    </location>
</feature>
<organism evidence="3 4">
    <name type="scientific">Drosophila albomicans</name>
    <name type="common">Fruit fly</name>
    <dbReference type="NCBI Taxonomy" id="7291"/>
    <lineage>
        <taxon>Eukaryota</taxon>
        <taxon>Metazoa</taxon>
        <taxon>Ecdysozoa</taxon>
        <taxon>Arthropoda</taxon>
        <taxon>Hexapoda</taxon>
        <taxon>Insecta</taxon>
        <taxon>Pterygota</taxon>
        <taxon>Neoptera</taxon>
        <taxon>Endopterygota</taxon>
        <taxon>Diptera</taxon>
        <taxon>Brachycera</taxon>
        <taxon>Muscomorpha</taxon>
        <taxon>Ephydroidea</taxon>
        <taxon>Drosophilidae</taxon>
        <taxon>Drosophila</taxon>
    </lineage>
</organism>
<keyword evidence="3" id="KW-1185">Reference proteome</keyword>
<dbReference type="RefSeq" id="XP_051858087.1">
    <property type="nucleotide sequence ID" value="XM_052002127.1"/>
</dbReference>
<evidence type="ECO:0000313" key="3">
    <source>
        <dbReference type="Proteomes" id="UP000515160"/>
    </source>
</evidence>
<dbReference type="Proteomes" id="UP000515160">
    <property type="component" value="Chromosome 2L"/>
</dbReference>
<accession>A0A6P8WA65</accession>
<feature type="region of interest" description="Disordered" evidence="1">
    <location>
        <begin position="72"/>
        <end position="103"/>
    </location>
</feature>
<name>A0A6P8WA65_DROAB</name>
<reference evidence="4" key="1">
    <citation type="submission" date="2025-08" db="UniProtKB">
        <authorList>
            <consortium name="RefSeq"/>
        </authorList>
    </citation>
    <scope>IDENTIFICATION</scope>
    <source>
        <strain evidence="4">15112-1751.03</strain>
        <tissue evidence="4">Whole Adult</tissue>
    </source>
</reference>
<dbReference type="GeneID" id="117565545"/>
<evidence type="ECO:0000256" key="2">
    <source>
        <dbReference type="SAM" id="SignalP"/>
    </source>
</evidence>
<evidence type="ECO:0000256" key="1">
    <source>
        <dbReference type="SAM" id="MobiDB-lite"/>
    </source>
</evidence>
<sequence>MKYGWIIFVLFQLVILLSMQPREASGECCPGIGIWCLDLTVKTPCCGLKPCNIFCCDCGKCRRGILSRNSHGEHSQRSSGRHDHHHTHSRDHHHKHKGRKHSDSCKYTILAMWTSKE</sequence>
<keyword evidence="2" id="KW-0732">Signal</keyword>
<evidence type="ECO:0000313" key="4">
    <source>
        <dbReference type="RefSeq" id="XP_051858087.1"/>
    </source>
</evidence>
<proteinExistence type="predicted"/>
<feature type="signal peptide" evidence="2">
    <location>
        <begin position="1"/>
        <end position="26"/>
    </location>
</feature>
<gene>
    <name evidence="4" type="primary">LOC117565545</name>
</gene>
<protein>
    <submittedName>
        <fullName evidence="4">Uncharacterized protein LOC117565545 isoform X1</fullName>
    </submittedName>
</protein>
<dbReference type="AlphaFoldDB" id="A0A6P8WA65"/>